<gene>
    <name evidence="2" type="ORF">Sm_phiM9_201</name>
</gene>
<reference evidence="2 3" key="1">
    <citation type="journal article" date="2015" name="J. Virol.">
        <title>Sinorhizobium meliloti Phage ?M9 Defines a New Group of T4 Superfamily Phages with Unusual Genomic Features but a Common T=16 Capsid.</title>
        <authorList>
            <person name="Johnson M.C."/>
            <person name="Tatum K.B."/>
            <person name="Lynn J.S."/>
            <person name="Brewer T.E."/>
            <person name="Lu S."/>
            <person name="Washburn B.K."/>
            <person name="Stroupe M.E."/>
            <person name="Jones K.M."/>
        </authorList>
    </citation>
    <scope>NUCLEOTIDE SEQUENCE [LARGE SCALE GENOMIC DNA]</scope>
</reference>
<dbReference type="KEGG" id="vg:26517880"/>
<keyword evidence="2" id="KW-0808">Transferase</keyword>
<protein>
    <submittedName>
        <fullName evidence="2">Putative GT1 glycosyltransferase protein</fullName>
    </submittedName>
</protein>
<name>A0A0F6R7P3_9CAUD</name>
<evidence type="ECO:0000313" key="2">
    <source>
        <dbReference type="EMBL" id="AKE44828.1"/>
    </source>
</evidence>
<dbReference type="SUPFAM" id="SSF53756">
    <property type="entry name" value="UDP-Glycosyltransferase/glycogen phosphorylase"/>
    <property type="match status" value="1"/>
</dbReference>
<reference evidence="3" key="2">
    <citation type="submission" date="2015-03" db="EMBL/GenBank/DDBJ databases">
        <title>The genome and structure of Sinorhizobium meliloti phage phiM9.</title>
        <authorList>
            <person name="Johnson M.C."/>
            <person name="Tatum K.B."/>
            <person name="Lynn J.S."/>
            <person name="Brewer T.E."/>
            <person name="Washburn B.K."/>
            <person name="Stroupe M.E."/>
            <person name="Jones K.M."/>
        </authorList>
    </citation>
    <scope>NUCLEOTIDE SEQUENCE [LARGE SCALE GENOMIC DNA]</scope>
</reference>
<dbReference type="Gene3D" id="3.40.50.2000">
    <property type="entry name" value="Glycogen Phosphorylase B"/>
    <property type="match status" value="1"/>
</dbReference>
<dbReference type="Proteomes" id="UP000033804">
    <property type="component" value="Segment"/>
</dbReference>
<dbReference type="GeneID" id="26517880"/>
<dbReference type="RefSeq" id="YP_009189582.1">
    <property type="nucleotide sequence ID" value="NC_028676.1"/>
</dbReference>
<dbReference type="Pfam" id="PF13439">
    <property type="entry name" value="Glyco_transf_4"/>
    <property type="match status" value="1"/>
</dbReference>
<dbReference type="GO" id="GO:0016740">
    <property type="term" value="F:transferase activity"/>
    <property type="evidence" value="ECO:0007669"/>
    <property type="project" value="UniProtKB-KW"/>
</dbReference>
<dbReference type="OrthoDB" id="29895at10239"/>
<keyword evidence="3" id="KW-1185">Reference proteome</keyword>
<accession>A0A0F6R7P3</accession>
<organism evidence="2 3">
    <name type="scientific">Sinorhizobium phage phiM9</name>
    <dbReference type="NCBI Taxonomy" id="1636182"/>
    <lineage>
        <taxon>Viruses</taxon>
        <taxon>Duplodnaviria</taxon>
        <taxon>Heunggongvirae</taxon>
        <taxon>Uroviricota</taxon>
        <taxon>Caudoviricetes</taxon>
        <taxon>Pootjesviridae</taxon>
        <taxon>Emnonavirus</taxon>
        <taxon>Emnonavirus phiM9</taxon>
    </lineage>
</organism>
<feature type="domain" description="Glycosyltransferase subfamily 4-like N-terminal" evidence="1">
    <location>
        <begin position="28"/>
        <end position="128"/>
    </location>
</feature>
<sequence>MKIAILTSHFTPTLADHTRITNGLDAIVVKAIPVLKKQGHEVHVICAGKVDGYWWTEVLFHSLVEKTVEELEGKSVRMALTREYYKKIHAKLREIKPDLVWSHLPSPGTSAEIALDWPTIHHVHEVNQNAMYAVGRLAGLSKMIENGGTVYNSYFAERTQRKIAEGFMKRTNDTKNMHLLEKPITSVYQVVNTPLDTRFLEGDLVKPDFLPFMIGRYDPKFTGKNIHLIDKLGIPIYAAVSGNHPKIFKQLEFSNTTRAYFNSPREDTIRLMKKSEAHIMAYLYESTPVANYELMCCGSVPITIGLSETEPNAGYILAKRILGDLVPECVPIDAPDLKERLERNIMLVMNGNDAARKHVAETARKALSHEAWYQEFMSLIPNGRKTQVTPLDV</sequence>
<evidence type="ECO:0000259" key="1">
    <source>
        <dbReference type="Pfam" id="PF13439"/>
    </source>
</evidence>
<proteinExistence type="predicted"/>
<evidence type="ECO:0000313" key="3">
    <source>
        <dbReference type="Proteomes" id="UP000033804"/>
    </source>
</evidence>
<dbReference type="InterPro" id="IPR028098">
    <property type="entry name" value="Glyco_trans_4-like_N"/>
</dbReference>
<dbReference type="EMBL" id="KP881232">
    <property type="protein sequence ID" value="AKE44828.1"/>
    <property type="molecule type" value="Genomic_DNA"/>
</dbReference>